<dbReference type="InterPro" id="IPR038765">
    <property type="entry name" value="Papain-like_cys_pep_sf"/>
</dbReference>
<keyword evidence="10" id="KW-1185">Reference proteome</keyword>
<dbReference type="AlphaFoldDB" id="A0A8J8NXT4"/>
<protein>
    <recommendedName>
        <fullName evidence="8">Calpain catalytic domain-containing protein</fullName>
    </recommendedName>
</protein>
<keyword evidence="2 6" id="KW-0645">Protease</keyword>
<feature type="domain" description="Calpain catalytic" evidence="8">
    <location>
        <begin position="171"/>
        <end position="477"/>
    </location>
</feature>
<feature type="active site" evidence="5 6">
    <location>
        <position position="238"/>
    </location>
</feature>
<organism evidence="9 10">
    <name type="scientific">Halteria grandinella</name>
    <dbReference type="NCBI Taxonomy" id="5974"/>
    <lineage>
        <taxon>Eukaryota</taxon>
        <taxon>Sar</taxon>
        <taxon>Alveolata</taxon>
        <taxon>Ciliophora</taxon>
        <taxon>Intramacronucleata</taxon>
        <taxon>Spirotrichea</taxon>
        <taxon>Stichotrichia</taxon>
        <taxon>Sporadotrichida</taxon>
        <taxon>Halteriidae</taxon>
        <taxon>Halteria</taxon>
    </lineage>
</organism>
<evidence type="ECO:0000256" key="4">
    <source>
        <dbReference type="ARBA" id="ARBA00022807"/>
    </source>
</evidence>
<evidence type="ECO:0000259" key="8">
    <source>
        <dbReference type="PROSITE" id="PS50203"/>
    </source>
</evidence>
<feature type="active site" evidence="5 6">
    <location>
        <position position="392"/>
    </location>
</feature>
<dbReference type="GO" id="GO:0004198">
    <property type="term" value="F:calcium-dependent cysteine-type endopeptidase activity"/>
    <property type="evidence" value="ECO:0007669"/>
    <property type="project" value="InterPro"/>
</dbReference>
<dbReference type="PANTHER" id="PTHR10183:SF379">
    <property type="entry name" value="CALPAIN-5"/>
    <property type="match status" value="1"/>
</dbReference>
<dbReference type="OrthoDB" id="268518at2759"/>
<dbReference type="Gene3D" id="3.90.70.10">
    <property type="entry name" value="Cysteine proteinases"/>
    <property type="match status" value="1"/>
</dbReference>
<feature type="region of interest" description="Disordered" evidence="7">
    <location>
        <begin position="144"/>
        <end position="168"/>
    </location>
</feature>
<dbReference type="EMBL" id="RRYP01003187">
    <property type="protein sequence ID" value="TNV84052.1"/>
    <property type="molecule type" value="Genomic_DNA"/>
</dbReference>
<evidence type="ECO:0000256" key="1">
    <source>
        <dbReference type="ARBA" id="ARBA00007623"/>
    </source>
</evidence>
<dbReference type="InterPro" id="IPR001300">
    <property type="entry name" value="Peptidase_C2_calpain_cat"/>
</dbReference>
<dbReference type="PROSITE" id="PS50203">
    <property type="entry name" value="CALPAIN_CAT"/>
    <property type="match status" value="1"/>
</dbReference>
<evidence type="ECO:0000313" key="10">
    <source>
        <dbReference type="Proteomes" id="UP000785679"/>
    </source>
</evidence>
<reference evidence="9" key="1">
    <citation type="submission" date="2019-06" db="EMBL/GenBank/DDBJ databases">
        <authorList>
            <person name="Zheng W."/>
        </authorList>
    </citation>
    <scope>NUCLEOTIDE SEQUENCE</scope>
    <source>
        <strain evidence="9">QDHG01</strain>
    </source>
</reference>
<evidence type="ECO:0000313" key="9">
    <source>
        <dbReference type="EMBL" id="TNV84052.1"/>
    </source>
</evidence>
<sequence length="869" mass="98735">MSGHDFFYPPIAPPIEIATQGAKILPDLPNLIDLNPEERAAHRLKMQKEKNLDIIHSYGLERYSGYFPQIKNPHSREPIQFPSLNEFHSNAIQKLAQAGLKDLLRTTMKLPIVNNKSKQRLKRQQNKVQLPEIKRIQVKESFTVQTSPRMPKEQAKIKIPNESVSPPPKDDFIDNPFQPTLQSLFHDRKKLSDDEILKWEKYEWRRLADLFPKASLSLFSSDGIPKPDDVSQGALGDCYFLSTLQSLSQKHPTLIKEIFITKGISETGVYKVYIFVNGERQIITVDDYVPCRFNNVEWVPAFASPTSGRPLNVIWPIILEKAWAKVHGTYEQTISGSSKDAVLSLAGAPSVQINHEKVEGGEFALWEKIKEAQGKKFILSCSTSTKEGQTGHCYSLIETIELYTKAGKLVILLRLMNPWGPPDPSSKTSHRLEDDVKLDDDVLSVNPSMSSLGDGSFWIDFTQFQKFFSDTNVSMVHQGYTLKHQRVKFSQATSLYEGKIKYHAFKIQVEKESRVYLSAIQKLPRLASNPDYKPYFTSILLGKWDKKGSDLSFISGAQCISETQSSLELDKPLSCGAYICLVEIDASIQEDGSFIFQTYSEQYQISIHHLSSTYSPYLELLLKSCAVEKTKVKEIEDKNNKYLGVCNSLKDSKSRYGFFYFKNSSPSHLGYPLLKCVLSFTTLKNLDLIVPAIYTQQSNCTVQGTRVIFTLRPHTDLLFILKQIANEASQMQYSIQTKVVYPEEDYIEAVRAFQLKKEGYEVLMAKVNMESKEPTVSCYFQDVWVTLVFFDDGAFIVAENRTSNQKYMATFKFTLTGVSYTKGPEINSKDQTSAITLMPGQLVFWRFDMMENAQSKGVNYNISHRAVAV</sequence>
<keyword evidence="4 6" id="KW-0788">Thiol protease</keyword>
<accession>A0A8J8NXT4</accession>
<keyword evidence="3 6" id="KW-0378">Hydrolase</keyword>
<gene>
    <name evidence="9" type="ORF">FGO68_gene9535</name>
</gene>
<evidence type="ECO:0000256" key="7">
    <source>
        <dbReference type="SAM" id="MobiDB-lite"/>
    </source>
</evidence>
<evidence type="ECO:0000256" key="5">
    <source>
        <dbReference type="PIRSR" id="PIRSR622684-1"/>
    </source>
</evidence>
<comment type="caution">
    <text evidence="9">The sequence shown here is derived from an EMBL/GenBank/DDBJ whole genome shotgun (WGS) entry which is preliminary data.</text>
</comment>
<feature type="active site" evidence="5 6">
    <location>
        <position position="417"/>
    </location>
</feature>
<dbReference type="InterPro" id="IPR022684">
    <property type="entry name" value="Calpain_cysteine_protease"/>
</dbReference>
<dbReference type="SMART" id="SM00230">
    <property type="entry name" value="CysPc"/>
    <property type="match status" value="1"/>
</dbReference>
<dbReference type="GO" id="GO:0006508">
    <property type="term" value="P:proteolysis"/>
    <property type="evidence" value="ECO:0007669"/>
    <property type="project" value="UniProtKB-KW"/>
</dbReference>
<dbReference type="Proteomes" id="UP000785679">
    <property type="component" value="Unassembled WGS sequence"/>
</dbReference>
<proteinExistence type="inferred from homology"/>
<evidence type="ECO:0000256" key="3">
    <source>
        <dbReference type="ARBA" id="ARBA00022801"/>
    </source>
</evidence>
<evidence type="ECO:0000256" key="6">
    <source>
        <dbReference type="PROSITE-ProRule" id="PRU00239"/>
    </source>
</evidence>
<dbReference type="PANTHER" id="PTHR10183">
    <property type="entry name" value="CALPAIN"/>
    <property type="match status" value="1"/>
</dbReference>
<dbReference type="PRINTS" id="PR00704">
    <property type="entry name" value="CALPAIN"/>
</dbReference>
<name>A0A8J8NXT4_HALGN</name>
<dbReference type="SUPFAM" id="SSF54001">
    <property type="entry name" value="Cysteine proteinases"/>
    <property type="match status" value="1"/>
</dbReference>
<comment type="similarity">
    <text evidence="1">Belongs to the peptidase C2 family.</text>
</comment>
<evidence type="ECO:0000256" key="2">
    <source>
        <dbReference type="ARBA" id="ARBA00022670"/>
    </source>
</evidence>
<dbReference type="Pfam" id="PF00648">
    <property type="entry name" value="Peptidase_C2"/>
    <property type="match status" value="1"/>
</dbReference>